<keyword evidence="1" id="KW-0732">Signal</keyword>
<dbReference type="EMBL" id="JAAGAA010000005">
    <property type="protein sequence ID" value="NDV12528.1"/>
    <property type="molecule type" value="Genomic_DNA"/>
</dbReference>
<dbReference type="AlphaFoldDB" id="A0A6B2KQU8"/>
<name>A0A6B2KQU8_9NEIS</name>
<protein>
    <recommendedName>
        <fullName evidence="4">FAD/FMN-containing dehydrogenase</fullName>
    </recommendedName>
</protein>
<organism evidence="2 3">
    <name type="scientific">Crenobacter caeni</name>
    <dbReference type="NCBI Taxonomy" id="2705474"/>
    <lineage>
        <taxon>Bacteria</taxon>
        <taxon>Pseudomonadati</taxon>
        <taxon>Pseudomonadota</taxon>
        <taxon>Betaproteobacteria</taxon>
        <taxon>Neisseriales</taxon>
        <taxon>Neisseriaceae</taxon>
        <taxon>Crenobacter</taxon>
    </lineage>
</organism>
<sequence length="160" mass="16774">MILYACRRLAAASFLVLMPMAALAAPLVPGSALPSLALENQHGLPMTVGADTRVVLFSAQKATSALVNEVLAADKTQRPPAVVHVADISGMPSVITRMFALPKLRELGFDVALAYKPEAAGGLPRRQDAVTVVHVRGGKVDRIAYVADAAALRAQLAARP</sequence>
<proteinExistence type="predicted"/>
<evidence type="ECO:0000256" key="1">
    <source>
        <dbReference type="SAM" id="SignalP"/>
    </source>
</evidence>
<accession>A0A6B2KQU8</accession>
<dbReference type="RefSeq" id="WP_163315756.1">
    <property type="nucleotide sequence ID" value="NZ_JAAGAA010000005.1"/>
</dbReference>
<evidence type="ECO:0000313" key="2">
    <source>
        <dbReference type="EMBL" id="NDV12528.1"/>
    </source>
</evidence>
<comment type="caution">
    <text evidence="2">The sequence shown here is derived from an EMBL/GenBank/DDBJ whole genome shotgun (WGS) entry which is preliminary data.</text>
</comment>
<reference evidence="2 3" key="1">
    <citation type="submission" date="2020-02" db="EMBL/GenBank/DDBJ databases">
        <authorList>
            <person name="Yang Z."/>
        </authorList>
    </citation>
    <scope>NUCLEOTIDE SEQUENCE [LARGE SCALE GENOMIC DNA]</scope>
    <source>
        <strain evidence="2 3">HX-7-9</strain>
    </source>
</reference>
<evidence type="ECO:0008006" key="4">
    <source>
        <dbReference type="Google" id="ProtNLM"/>
    </source>
</evidence>
<feature type="signal peptide" evidence="1">
    <location>
        <begin position="1"/>
        <end position="24"/>
    </location>
</feature>
<dbReference type="Proteomes" id="UP000482578">
    <property type="component" value="Unassembled WGS sequence"/>
</dbReference>
<keyword evidence="3" id="KW-1185">Reference proteome</keyword>
<feature type="chain" id="PRO_5025586487" description="FAD/FMN-containing dehydrogenase" evidence="1">
    <location>
        <begin position="25"/>
        <end position="160"/>
    </location>
</feature>
<evidence type="ECO:0000313" key="3">
    <source>
        <dbReference type="Proteomes" id="UP000482578"/>
    </source>
</evidence>
<gene>
    <name evidence="2" type="ORF">GZH52_06920</name>
</gene>